<reference evidence="2 3" key="1">
    <citation type="submission" date="2023-05" db="EMBL/GenBank/DDBJ databases">
        <title>B98-5 Cell Line De Novo Hybrid Assembly: An Optical Mapping Approach.</title>
        <authorList>
            <person name="Kananen K."/>
            <person name="Auerbach J.A."/>
            <person name="Kautto E."/>
            <person name="Blachly J.S."/>
        </authorList>
    </citation>
    <scope>NUCLEOTIDE SEQUENCE [LARGE SCALE GENOMIC DNA]</scope>
    <source>
        <strain evidence="2">B95-8</strain>
        <tissue evidence="2">Cell line</tissue>
    </source>
</reference>
<proteinExistence type="predicted"/>
<accession>A0ABQ9W7B7</accession>
<organism evidence="2 3">
    <name type="scientific">Saguinus oedipus</name>
    <name type="common">Cotton-top tamarin</name>
    <name type="synonym">Oedipomidas oedipus</name>
    <dbReference type="NCBI Taxonomy" id="9490"/>
    <lineage>
        <taxon>Eukaryota</taxon>
        <taxon>Metazoa</taxon>
        <taxon>Chordata</taxon>
        <taxon>Craniata</taxon>
        <taxon>Vertebrata</taxon>
        <taxon>Euteleostomi</taxon>
        <taxon>Mammalia</taxon>
        <taxon>Eutheria</taxon>
        <taxon>Euarchontoglires</taxon>
        <taxon>Primates</taxon>
        <taxon>Haplorrhini</taxon>
        <taxon>Platyrrhini</taxon>
        <taxon>Cebidae</taxon>
        <taxon>Callitrichinae</taxon>
        <taxon>Saguinus</taxon>
    </lineage>
</organism>
<comment type="caution">
    <text evidence="2">The sequence shown here is derived from an EMBL/GenBank/DDBJ whole genome shotgun (WGS) entry which is preliminary data.</text>
</comment>
<feature type="region of interest" description="Disordered" evidence="1">
    <location>
        <begin position="31"/>
        <end position="64"/>
    </location>
</feature>
<keyword evidence="3" id="KW-1185">Reference proteome</keyword>
<dbReference type="EMBL" id="JASSZA010000002">
    <property type="protein sequence ID" value="KAK2117529.1"/>
    <property type="molecule type" value="Genomic_DNA"/>
</dbReference>
<protein>
    <submittedName>
        <fullName evidence="2">Uncharacterized protein</fullName>
    </submittedName>
</protein>
<gene>
    <name evidence="2" type="ORF">P7K49_004415</name>
</gene>
<feature type="compositionally biased region" description="Low complexity" evidence="1">
    <location>
        <begin position="38"/>
        <end position="49"/>
    </location>
</feature>
<evidence type="ECO:0000313" key="3">
    <source>
        <dbReference type="Proteomes" id="UP001266305"/>
    </source>
</evidence>
<sequence length="92" mass="10045">MDNVNHLPAGCRSDWPADTTTLKVRFVIHPPELPPDLAQGQDDQAAQAEQTEESQDAVPDESSFEGRENACFLYEAVECCSPETGPVPPFIS</sequence>
<feature type="compositionally biased region" description="Acidic residues" evidence="1">
    <location>
        <begin position="50"/>
        <end position="63"/>
    </location>
</feature>
<evidence type="ECO:0000256" key="1">
    <source>
        <dbReference type="SAM" id="MobiDB-lite"/>
    </source>
</evidence>
<dbReference type="Proteomes" id="UP001266305">
    <property type="component" value="Unassembled WGS sequence"/>
</dbReference>
<evidence type="ECO:0000313" key="2">
    <source>
        <dbReference type="EMBL" id="KAK2117529.1"/>
    </source>
</evidence>
<name>A0ABQ9W7B7_SAGOE</name>